<evidence type="ECO:0000256" key="4">
    <source>
        <dbReference type="ARBA" id="ARBA00023136"/>
    </source>
</evidence>
<evidence type="ECO:0000256" key="1">
    <source>
        <dbReference type="ARBA" id="ARBA00004141"/>
    </source>
</evidence>
<dbReference type="EMBL" id="VDFR01000011">
    <property type="protein sequence ID" value="TNC50941.1"/>
    <property type="molecule type" value="Genomic_DNA"/>
</dbReference>
<sequence length="233" mass="25598">MSKHEAPPASFDVGDRIRDAVVEIKPRLRGWLHAATWPLALVAFIVLLVLAPDTKTKAGVAIYMASALLLFGVSAVYHVGRWGPRGQMLLKRFDHANIFLLIAGSYTPFALILLEPRDATMLLTLVWVGAIGGVAFRVCWVNAPRWLYTPIYVLLGWAALFWLGDFAAASSTTVLVLIIVGGALYSLGAVVYGLRYPDPFPRWFGFHEVFHTLTIAAFIVHYIGISIAAYTVA</sequence>
<protein>
    <submittedName>
        <fullName evidence="8">Hemolysin III family protein</fullName>
    </submittedName>
</protein>
<feature type="binding site" evidence="5">
    <location>
        <position position="211"/>
    </location>
    <ligand>
        <name>Zn(2+)</name>
        <dbReference type="ChEBI" id="CHEBI:29105"/>
    </ligand>
</feature>
<dbReference type="InterPro" id="IPR004254">
    <property type="entry name" value="AdipoR/HlyIII-related"/>
</dbReference>
<evidence type="ECO:0000256" key="5">
    <source>
        <dbReference type="PIRSR" id="PIRSR604254-1"/>
    </source>
</evidence>
<evidence type="ECO:0000313" key="9">
    <source>
        <dbReference type="Proteomes" id="UP000306740"/>
    </source>
</evidence>
<dbReference type="GO" id="GO:0046872">
    <property type="term" value="F:metal ion binding"/>
    <property type="evidence" value="ECO:0007669"/>
    <property type="project" value="UniProtKB-KW"/>
</dbReference>
<name>A0A5C4N2A6_9ACTN</name>
<gene>
    <name evidence="8" type="ORF">FHE65_02920</name>
    <name evidence="7" type="ORF">FHE65_08225</name>
</gene>
<feature type="binding site" evidence="5">
    <location>
        <position position="207"/>
    </location>
    <ligand>
        <name>Zn(2+)</name>
        <dbReference type="ChEBI" id="CHEBI:29105"/>
    </ligand>
</feature>
<feature type="transmembrane region" description="Helical" evidence="6">
    <location>
        <begin position="209"/>
        <end position="232"/>
    </location>
</feature>
<keyword evidence="4 6" id="KW-0472">Membrane</keyword>
<dbReference type="GO" id="GO:0016020">
    <property type="term" value="C:membrane"/>
    <property type="evidence" value="ECO:0007669"/>
    <property type="project" value="UniProtKB-SubCell"/>
</dbReference>
<dbReference type="Pfam" id="PF03006">
    <property type="entry name" value="HlyIII"/>
    <property type="match status" value="1"/>
</dbReference>
<comment type="subcellular location">
    <subcellularLocation>
        <location evidence="1">Membrane</location>
        <topology evidence="1">Multi-pass membrane protein</topology>
    </subcellularLocation>
</comment>
<feature type="transmembrane region" description="Helical" evidence="6">
    <location>
        <begin position="31"/>
        <end position="51"/>
    </location>
</feature>
<feature type="transmembrane region" description="Helical" evidence="6">
    <location>
        <begin position="146"/>
        <end position="163"/>
    </location>
</feature>
<accession>A0A5C4N2A6</accession>
<feature type="transmembrane region" description="Helical" evidence="6">
    <location>
        <begin position="58"/>
        <end position="77"/>
    </location>
</feature>
<keyword evidence="5" id="KW-0479">Metal-binding</keyword>
<dbReference type="AlphaFoldDB" id="A0A5C4N2A6"/>
<feature type="transmembrane region" description="Helical" evidence="6">
    <location>
        <begin position="97"/>
        <end position="114"/>
    </location>
</feature>
<evidence type="ECO:0000256" key="2">
    <source>
        <dbReference type="ARBA" id="ARBA00022692"/>
    </source>
</evidence>
<comment type="caution">
    <text evidence="8">The sequence shown here is derived from an EMBL/GenBank/DDBJ whole genome shotgun (WGS) entry which is preliminary data.</text>
</comment>
<feature type="transmembrane region" description="Helical" evidence="6">
    <location>
        <begin position="175"/>
        <end position="194"/>
    </location>
</feature>
<dbReference type="PANTHER" id="PTHR20855">
    <property type="entry name" value="ADIPOR/PROGESTIN RECEPTOR-RELATED"/>
    <property type="match status" value="1"/>
</dbReference>
<organism evidence="8 9">
    <name type="scientific">Mumia zhuanghuii</name>
    <dbReference type="NCBI Taxonomy" id="2585211"/>
    <lineage>
        <taxon>Bacteria</taxon>
        <taxon>Bacillati</taxon>
        <taxon>Actinomycetota</taxon>
        <taxon>Actinomycetes</taxon>
        <taxon>Propionibacteriales</taxon>
        <taxon>Nocardioidaceae</taxon>
        <taxon>Mumia</taxon>
    </lineage>
</organism>
<evidence type="ECO:0000256" key="3">
    <source>
        <dbReference type="ARBA" id="ARBA00022989"/>
    </source>
</evidence>
<evidence type="ECO:0000313" key="7">
    <source>
        <dbReference type="EMBL" id="TNC48102.1"/>
    </source>
</evidence>
<dbReference type="EMBL" id="VDFR01000039">
    <property type="protein sequence ID" value="TNC48102.1"/>
    <property type="molecule type" value="Genomic_DNA"/>
</dbReference>
<feature type="transmembrane region" description="Helical" evidence="6">
    <location>
        <begin position="121"/>
        <end position="140"/>
    </location>
</feature>
<reference evidence="8 9" key="1">
    <citation type="submission" date="2019-05" db="EMBL/GenBank/DDBJ databases">
        <title>Mumia sp. nov., isolated from the intestinal contents of plateau pika (Ochotona curzoniae) in the Qinghai-Tibet plateau of China.</title>
        <authorList>
            <person name="Tian Z."/>
        </authorList>
    </citation>
    <scope>NUCLEOTIDE SEQUENCE [LARGE SCALE GENOMIC DNA]</scope>
    <source>
        <strain evidence="9">527</strain>
        <strain evidence="8">Z527</strain>
    </source>
</reference>
<keyword evidence="5" id="KW-0862">Zinc</keyword>
<evidence type="ECO:0000256" key="6">
    <source>
        <dbReference type="SAM" id="Phobius"/>
    </source>
</evidence>
<proteinExistence type="predicted"/>
<feature type="binding site" evidence="5">
    <location>
        <position position="78"/>
    </location>
    <ligand>
        <name>Zn(2+)</name>
        <dbReference type="ChEBI" id="CHEBI:29105"/>
    </ligand>
</feature>
<keyword evidence="3 6" id="KW-1133">Transmembrane helix</keyword>
<evidence type="ECO:0000313" key="8">
    <source>
        <dbReference type="EMBL" id="TNC50941.1"/>
    </source>
</evidence>
<dbReference type="OrthoDB" id="9813689at2"/>
<dbReference type="RefSeq" id="WP_139105226.1">
    <property type="nucleotide sequence ID" value="NZ_VDFR01000011.1"/>
</dbReference>
<dbReference type="PANTHER" id="PTHR20855:SF3">
    <property type="entry name" value="LD03007P"/>
    <property type="match status" value="1"/>
</dbReference>
<dbReference type="Proteomes" id="UP000306740">
    <property type="component" value="Unassembled WGS sequence"/>
</dbReference>
<keyword evidence="2 6" id="KW-0812">Transmembrane</keyword>